<name>A0A8S4SBG4_9NEOP</name>
<feature type="region of interest" description="Disordered" evidence="1">
    <location>
        <begin position="1"/>
        <end position="89"/>
    </location>
</feature>
<dbReference type="EMBL" id="CAKXAJ010026116">
    <property type="protein sequence ID" value="CAH2257037.1"/>
    <property type="molecule type" value="Genomic_DNA"/>
</dbReference>
<feature type="compositionally biased region" description="Basic and acidic residues" evidence="1">
    <location>
        <begin position="25"/>
        <end position="50"/>
    </location>
</feature>
<dbReference type="Proteomes" id="UP000838756">
    <property type="component" value="Unassembled WGS sequence"/>
</dbReference>
<organism evidence="2 3">
    <name type="scientific">Pararge aegeria aegeria</name>
    <dbReference type="NCBI Taxonomy" id="348720"/>
    <lineage>
        <taxon>Eukaryota</taxon>
        <taxon>Metazoa</taxon>
        <taxon>Ecdysozoa</taxon>
        <taxon>Arthropoda</taxon>
        <taxon>Hexapoda</taxon>
        <taxon>Insecta</taxon>
        <taxon>Pterygota</taxon>
        <taxon>Neoptera</taxon>
        <taxon>Endopterygota</taxon>
        <taxon>Lepidoptera</taxon>
        <taxon>Glossata</taxon>
        <taxon>Ditrysia</taxon>
        <taxon>Papilionoidea</taxon>
        <taxon>Nymphalidae</taxon>
        <taxon>Satyrinae</taxon>
        <taxon>Satyrini</taxon>
        <taxon>Parargina</taxon>
        <taxon>Pararge</taxon>
    </lineage>
</organism>
<evidence type="ECO:0000313" key="2">
    <source>
        <dbReference type="EMBL" id="CAH2257037.1"/>
    </source>
</evidence>
<dbReference type="AlphaFoldDB" id="A0A8S4SBG4"/>
<keyword evidence="3" id="KW-1185">Reference proteome</keyword>
<gene>
    <name evidence="2" type="primary">jg11922</name>
    <name evidence="2" type="ORF">PAEG_LOCUS23073</name>
</gene>
<proteinExistence type="predicted"/>
<evidence type="ECO:0000313" key="3">
    <source>
        <dbReference type="Proteomes" id="UP000838756"/>
    </source>
</evidence>
<evidence type="ECO:0000256" key="1">
    <source>
        <dbReference type="SAM" id="MobiDB-lite"/>
    </source>
</evidence>
<sequence length="89" mass="10902">MWHTDRETYRQMDRKRSNRLPFYSQRERQRERPREREREREEREERDGKGISRIAAASNPSFLWEQEPEPPVGDYKAESYETKSASKIL</sequence>
<protein>
    <submittedName>
        <fullName evidence="2">Jg11922 protein</fullName>
    </submittedName>
</protein>
<accession>A0A8S4SBG4</accession>
<feature type="compositionally biased region" description="Basic and acidic residues" evidence="1">
    <location>
        <begin position="1"/>
        <end position="15"/>
    </location>
</feature>
<reference evidence="2" key="1">
    <citation type="submission" date="2022-03" db="EMBL/GenBank/DDBJ databases">
        <authorList>
            <person name="Lindestad O."/>
        </authorList>
    </citation>
    <scope>NUCLEOTIDE SEQUENCE</scope>
</reference>
<comment type="caution">
    <text evidence="2">The sequence shown here is derived from an EMBL/GenBank/DDBJ whole genome shotgun (WGS) entry which is preliminary data.</text>
</comment>